<dbReference type="CDD" id="cd04645">
    <property type="entry name" value="LbH_gamma_CA_like"/>
    <property type="match status" value="1"/>
</dbReference>
<dbReference type="InterPro" id="IPR011004">
    <property type="entry name" value="Trimer_LpxA-like_sf"/>
</dbReference>
<dbReference type="OrthoDB" id="25818at2759"/>
<gene>
    <name evidence="1" type="ORF">ACA1_260080</name>
</gene>
<protein>
    <submittedName>
        <fullName evidence="1">GAMMA CA3 (GAMMA CARBONIC ANHYDRASE 3), putative</fullName>
    </submittedName>
</protein>
<proteinExistence type="predicted"/>
<dbReference type="InterPro" id="IPR047324">
    <property type="entry name" value="LbH_gamma_CA-like"/>
</dbReference>
<dbReference type="Proteomes" id="UP000011083">
    <property type="component" value="Unassembled WGS sequence"/>
</dbReference>
<organism evidence="1 2">
    <name type="scientific">Acanthamoeba castellanii (strain ATCC 30010 / Neff)</name>
    <dbReference type="NCBI Taxonomy" id="1257118"/>
    <lineage>
        <taxon>Eukaryota</taxon>
        <taxon>Amoebozoa</taxon>
        <taxon>Discosea</taxon>
        <taxon>Longamoebia</taxon>
        <taxon>Centramoebida</taxon>
        <taxon>Acanthamoebidae</taxon>
        <taxon>Acanthamoeba</taxon>
    </lineage>
</organism>
<evidence type="ECO:0000313" key="2">
    <source>
        <dbReference type="Proteomes" id="UP000011083"/>
    </source>
</evidence>
<dbReference type="STRING" id="1257118.L8GFM8"/>
<dbReference type="AlphaFoldDB" id="L8GFM8"/>
<dbReference type="Gene3D" id="2.160.10.10">
    <property type="entry name" value="Hexapeptide repeat proteins"/>
    <property type="match status" value="1"/>
</dbReference>
<dbReference type="GeneID" id="14912182"/>
<dbReference type="EMBL" id="KB008148">
    <property type="protein sequence ID" value="ELR11644.1"/>
    <property type="molecule type" value="Genomic_DNA"/>
</dbReference>
<dbReference type="PANTHER" id="PTHR13061:SF29">
    <property type="entry name" value="GAMMA CARBONIC ANHYDRASE-LIKE 1, MITOCHONDRIAL-RELATED"/>
    <property type="match status" value="1"/>
</dbReference>
<keyword evidence="2" id="KW-1185">Reference proteome</keyword>
<name>L8GFM8_ACACF</name>
<dbReference type="SUPFAM" id="SSF51161">
    <property type="entry name" value="Trimeric LpxA-like enzymes"/>
    <property type="match status" value="1"/>
</dbReference>
<reference evidence="1 2" key="1">
    <citation type="journal article" date="2013" name="Genome Biol.">
        <title>Genome of Acanthamoeba castellanii highlights extensive lateral gene transfer and early evolution of tyrosine kinase signaling.</title>
        <authorList>
            <person name="Clarke M."/>
            <person name="Lohan A.J."/>
            <person name="Liu B."/>
            <person name="Lagkouvardos I."/>
            <person name="Roy S."/>
            <person name="Zafar N."/>
            <person name="Bertelli C."/>
            <person name="Schilde C."/>
            <person name="Kianianmomeni A."/>
            <person name="Burglin T.R."/>
            <person name="Frech C."/>
            <person name="Turcotte B."/>
            <person name="Kopec K.O."/>
            <person name="Synnott J.M."/>
            <person name="Choo C."/>
            <person name="Paponov I."/>
            <person name="Finkler A."/>
            <person name="Soon Heng Tan C."/>
            <person name="Hutchins A.P."/>
            <person name="Weinmeier T."/>
            <person name="Rattei T."/>
            <person name="Chu J.S."/>
            <person name="Gimenez G."/>
            <person name="Irimia M."/>
            <person name="Rigden D.J."/>
            <person name="Fitzpatrick D.A."/>
            <person name="Lorenzo-Morales J."/>
            <person name="Bateman A."/>
            <person name="Chiu C.H."/>
            <person name="Tang P."/>
            <person name="Hegemann P."/>
            <person name="Fromm H."/>
            <person name="Raoult D."/>
            <person name="Greub G."/>
            <person name="Miranda-Saavedra D."/>
            <person name="Chen N."/>
            <person name="Nash P."/>
            <person name="Ginger M.L."/>
            <person name="Horn M."/>
            <person name="Schaap P."/>
            <person name="Caler L."/>
            <person name="Loftus B."/>
        </authorList>
    </citation>
    <scope>NUCLEOTIDE SEQUENCE [LARGE SCALE GENOMIC DNA]</scope>
    <source>
        <strain evidence="1 2">Neff</strain>
    </source>
</reference>
<evidence type="ECO:0000313" key="1">
    <source>
        <dbReference type="EMBL" id="ELR11644.1"/>
    </source>
</evidence>
<dbReference type="RefSeq" id="XP_004333657.1">
    <property type="nucleotide sequence ID" value="XM_004333609.1"/>
</dbReference>
<dbReference type="VEuPathDB" id="AmoebaDB:ACA1_260080"/>
<sequence length="282" mass="30788">MLKRFSYVLGNTVRETAYALDRVGCRLQGNYAFTEERTFLPPRIDIGTPPHFGTYAYVPLWLWIMDWAGLGVDDDETVSRHRRVMGLYDKQPAISQDVFIAPNASVIGSVSLGEGANVWYGSVLRGDVNDISVGKKSSIGNRSVVHASGGLTTLAPTKIGDNVVVGDGVVLHGCTLEDECRVDDGAVLNDNVVVEKHAIVGPGAVVTSGKRVPSGQVWAGNPAKYVRDVSEEEKEFAGWAEKRYTQAKAHLAQTIKLAEEKEVDLLTEDILREMRPGTRFAD</sequence>
<dbReference type="InterPro" id="IPR050484">
    <property type="entry name" value="Transf_Hexapept/Carb_Anhydrase"/>
</dbReference>
<accession>L8GFM8</accession>
<dbReference type="KEGG" id="acan:ACA1_260080"/>
<dbReference type="PANTHER" id="PTHR13061">
    <property type="entry name" value="DYNACTIN SUBUNIT P25"/>
    <property type="match status" value="1"/>
</dbReference>